<evidence type="ECO:0000313" key="1">
    <source>
        <dbReference type="EMBL" id="RJS44968.1"/>
    </source>
</evidence>
<gene>
    <name evidence="1" type="ORF">D4739_01050</name>
</gene>
<dbReference type="CDD" id="cd03801">
    <property type="entry name" value="GT4_PimA-like"/>
    <property type="match status" value="1"/>
</dbReference>
<dbReference type="AlphaFoldDB" id="A0A3A5H523"/>
<sequence length="364" mass="38833">MTADPMRKQPVFITRKFPPSIGGMETLAASVWRSMLTSYPQAHKISYGGANIGLLWWLPLCLLRVTWLCATRRVEYALCGDALMNAACAPVLRLFGVPRSTMVMGLDITFDNALYRALAHPPLRSARCVIAISAATRDAAIADAAVDPARIEVVRLGVPDPGIDGHALAAARELLRQDLGLGTQDVMVVALGRLVRRKGVRWFVENVLPKLPETVHFVVGGSGPESEAIATAADSAGVRTRVHLLGGVSDEVRDRLMAGADVFVQPNIAVPGDMEGFGLVAVEAALRDTTVLAADLEGLRDAVQDGETGILLPSGDADAWARTLTDLIARPADLELQGRRLGACARETYSERAMGAALVQILTA</sequence>
<dbReference type="PANTHER" id="PTHR45947:SF3">
    <property type="entry name" value="SULFOQUINOVOSYL TRANSFERASE SQD2"/>
    <property type="match status" value="1"/>
</dbReference>
<keyword evidence="2" id="KW-1185">Reference proteome</keyword>
<accession>A0A3A5H523</accession>
<dbReference type="Gene3D" id="3.40.50.2000">
    <property type="entry name" value="Glycogen Phosphorylase B"/>
    <property type="match status" value="2"/>
</dbReference>
<comment type="caution">
    <text evidence="1">The sequence shown here is derived from an EMBL/GenBank/DDBJ whole genome shotgun (WGS) entry which is preliminary data.</text>
</comment>
<dbReference type="SUPFAM" id="SSF53756">
    <property type="entry name" value="UDP-Glycosyltransferase/glycogen phosphorylase"/>
    <property type="match status" value="1"/>
</dbReference>
<dbReference type="Proteomes" id="UP000276542">
    <property type="component" value="Unassembled WGS sequence"/>
</dbReference>
<dbReference type="GO" id="GO:0016758">
    <property type="term" value="F:hexosyltransferase activity"/>
    <property type="evidence" value="ECO:0007669"/>
    <property type="project" value="TreeGrafter"/>
</dbReference>
<dbReference type="PANTHER" id="PTHR45947">
    <property type="entry name" value="SULFOQUINOVOSYL TRANSFERASE SQD2"/>
    <property type="match status" value="1"/>
</dbReference>
<dbReference type="InterPro" id="IPR050194">
    <property type="entry name" value="Glycosyltransferase_grp1"/>
</dbReference>
<proteinExistence type="predicted"/>
<dbReference type="EMBL" id="QYRP01000002">
    <property type="protein sequence ID" value="RJS44968.1"/>
    <property type="molecule type" value="Genomic_DNA"/>
</dbReference>
<dbReference type="Pfam" id="PF13692">
    <property type="entry name" value="Glyco_trans_1_4"/>
    <property type="match status" value="1"/>
</dbReference>
<evidence type="ECO:0000313" key="2">
    <source>
        <dbReference type="Proteomes" id="UP000276542"/>
    </source>
</evidence>
<protein>
    <submittedName>
        <fullName evidence="1">Glycosyltransferase</fullName>
    </submittedName>
</protein>
<organism evidence="1 2">
    <name type="scientific">Nocardioides cavernaquae</name>
    <dbReference type="NCBI Taxonomy" id="2321396"/>
    <lineage>
        <taxon>Bacteria</taxon>
        <taxon>Bacillati</taxon>
        <taxon>Actinomycetota</taxon>
        <taxon>Actinomycetes</taxon>
        <taxon>Propionibacteriales</taxon>
        <taxon>Nocardioidaceae</taxon>
        <taxon>Nocardioides</taxon>
    </lineage>
</organism>
<name>A0A3A5H523_9ACTN</name>
<keyword evidence="1" id="KW-0808">Transferase</keyword>
<reference evidence="2" key="1">
    <citation type="submission" date="2018-09" db="EMBL/GenBank/DDBJ databases">
        <authorList>
            <person name="Zhu H."/>
        </authorList>
    </citation>
    <scope>NUCLEOTIDE SEQUENCE [LARGE SCALE GENOMIC DNA]</scope>
    <source>
        <strain evidence="2">K1W22B-1</strain>
    </source>
</reference>